<feature type="region of interest" description="Disordered" evidence="1">
    <location>
        <begin position="122"/>
        <end position="158"/>
    </location>
</feature>
<dbReference type="Proteomes" id="UP001397290">
    <property type="component" value="Unassembled WGS sequence"/>
</dbReference>
<protein>
    <submittedName>
        <fullName evidence="3">Uncharacterized protein</fullName>
    </submittedName>
</protein>
<dbReference type="AlphaFoldDB" id="A0AAW0RJ22"/>
<accession>A0AAW0RJ22</accession>
<proteinExistence type="predicted"/>
<evidence type="ECO:0000256" key="1">
    <source>
        <dbReference type="SAM" id="MobiDB-lite"/>
    </source>
</evidence>
<organism evidence="3 4">
    <name type="scientific">Beauveria asiatica</name>
    <dbReference type="NCBI Taxonomy" id="1069075"/>
    <lineage>
        <taxon>Eukaryota</taxon>
        <taxon>Fungi</taxon>
        <taxon>Dikarya</taxon>
        <taxon>Ascomycota</taxon>
        <taxon>Pezizomycotina</taxon>
        <taxon>Sordariomycetes</taxon>
        <taxon>Hypocreomycetidae</taxon>
        <taxon>Hypocreales</taxon>
        <taxon>Cordycipitaceae</taxon>
        <taxon>Beauveria</taxon>
    </lineage>
</organism>
<keyword evidence="4" id="KW-1185">Reference proteome</keyword>
<keyword evidence="2" id="KW-1133">Transmembrane helix</keyword>
<comment type="caution">
    <text evidence="3">The sequence shown here is derived from an EMBL/GenBank/DDBJ whole genome shotgun (WGS) entry which is preliminary data.</text>
</comment>
<evidence type="ECO:0000256" key="2">
    <source>
        <dbReference type="SAM" id="Phobius"/>
    </source>
</evidence>
<evidence type="ECO:0000313" key="4">
    <source>
        <dbReference type="Proteomes" id="UP001397290"/>
    </source>
</evidence>
<dbReference type="EMBL" id="JAAHCF010000734">
    <property type="protein sequence ID" value="KAK8142182.1"/>
    <property type="molecule type" value="Genomic_DNA"/>
</dbReference>
<feature type="transmembrane region" description="Helical" evidence="2">
    <location>
        <begin position="241"/>
        <end position="259"/>
    </location>
</feature>
<keyword evidence="2" id="KW-0812">Transmembrane</keyword>
<reference evidence="3 4" key="1">
    <citation type="submission" date="2020-02" db="EMBL/GenBank/DDBJ databases">
        <title>Comparative genomics of the hypocrealean fungal genus Beauvera.</title>
        <authorList>
            <person name="Showalter D.N."/>
            <person name="Bushley K.E."/>
            <person name="Rehner S.A."/>
        </authorList>
    </citation>
    <scope>NUCLEOTIDE SEQUENCE [LARGE SCALE GENOMIC DNA]</scope>
    <source>
        <strain evidence="3 4">ARSEF4384</strain>
    </source>
</reference>
<feature type="non-terminal residue" evidence="3">
    <location>
        <position position="1"/>
    </location>
</feature>
<feature type="transmembrane region" description="Helical" evidence="2">
    <location>
        <begin position="166"/>
        <end position="186"/>
    </location>
</feature>
<feature type="transmembrane region" description="Helical" evidence="2">
    <location>
        <begin position="280"/>
        <end position="302"/>
    </location>
</feature>
<keyword evidence="2" id="KW-0472">Membrane</keyword>
<evidence type="ECO:0000313" key="3">
    <source>
        <dbReference type="EMBL" id="KAK8142182.1"/>
    </source>
</evidence>
<name>A0AAW0RJ22_9HYPO</name>
<gene>
    <name evidence="3" type="ORF">G3M48_009216</name>
</gene>
<sequence>RARAPAEESAIAVALPTNGGYCTYNDDDKDCKIEAKAHLIHLSYKSFQTNSLCWQMPVCTSSPASSPPTFKPTSTRNPHRSPRHVMYSFQLSNHPILSNPSHLIPLTAMATRSTAARLRRTFRYPTDDDDDDDARSDSDSAPSAMDEQEQESYIQRLSSRNRSQNASLALLLLLIPLLATIPYLAALPSLPSLLALSSLLATAYLTRRLPPTVTGLAPLDAWTGTGGAAGPRGPLDRTLPWLNLLLATLLAFWGAAVAYKASRFGGAGTGTGIGPLAWPIMCNLPAGVYVVVLLAKVVMAGVDPEKELSALRYNYKGA</sequence>